<feature type="coiled-coil region" evidence="1">
    <location>
        <begin position="225"/>
        <end position="327"/>
    </location>
</feature>
<gene>
    <name evidence="5" type="ORF">HINF_LOCUS27719</name>
    <name evidence="4" type="ORF">HINF_LOCUS41038</name>
</gene>
<evidence type="ECO:0000256" key="2">
    <source>
        <dbReference type="SAM" id="MobiDB-lite"/>
    </source>
</evidence>
<dbReference type="AlphaFoldDB" id="A0AA86Q8T3"/>
<keyword evidence="3" id="KW-1133">Transmembrane helix</keyword>
<evidence type="ECO:0000256" key="3">
    <source>
        <dbReference type="SAM" id="Phobius"/>
    </source>
</evidence>
<feature type="region of interest" description="Disordered" evidence="2">
    <location>
        <begin position="585"/>
        <end position="618"/>
    </location>
</feature>
<name>A0AA86Q8T3_9EUKA</name>
<keyword evidence="3" id="KW-0472">Membrane</keyword>
<dbReference type="EMBL" id="CAXDID020000086">
    <property type="protein sequence ID" value="CAL6020698.1"/>
    <property type="molecule type" value="Genomic_DNA"/>
</dbReference>
<keyword evidence="1" id="KW-0175">Coiled coil</keyword>
<accession>A0AA86Q8T3</accession>
<dbReference type="Proteomes" id="UP001642409">
    <property type="component" value="Unassembled WGS sequence"/>
</dbReference>
<comment type="caution">
    <text evidence="4">The sequence shown here is derived from an EMBL/GenBank/DDBJ whole genome shotgun (WGS) entry which is preliminary data.</text>
</comment>
<evidence type="ECO:0000256" key="1">
    <source>
        <dbReference type="SAM" id="Coils"/>
    </source>
</evidence>
<evidence type="ECO:0000313" key="5">
    <source>
        <dbReference type="EMBL" id="CAL6020698.1"/>
    </source>
</evidence>
<reference evidence="4" key="1">
    <citation type="submission" date="2023-06" db="EMBL/GenBank/DDBJ databases">
        <authorList>
            <person name="Kurt Z."/>
        </authorList>
    </citation>
    <scope>NUCLEOTIDE SEQUENCE</scope>
</reference>
<feature type="compositionally biased region" description="Polar residues" evidence="2">
    <location>
        <begin position="598"/>
        <end position="607"/>
    </location>
</feature>
<reference evidence="5 6" key="2">
    <citation type="submission" date="2024-07" db="EMBL/GenBank/DDBJ databases">
        <authorList>
            <person name="Akdeniz Z."/>
        </authorList>
    </citation>
    <scope>NUCLEOTIDE SEQUENCE [LARGE SCALE GENOMIC DNA]</scope>
</reference>
<evidence type="ECO:0000313" key="6">
    <source>
        <dbReference type="Proteomes" id="UP001642409"/>
    </source>
</evidence>
<proteinExistence type="predicted"/>
<feature type="transmembrane region" description="Helical" evidence="3">
    <location>
        <begin position="887"/>
        <end position="909"/>
    </location>
</feature>
<sequence>MALFEQQVEQRFNNFYHLLSDDTKLQVDQYSVYLQSIIKEQFLDKFGSLKLQIHRRKLYVMYEDLLGCDPNTDHDSPKDVFPLFQEFINTCEKDLSKAIYLNLSHLFQEAVIQILNAELLDKQQTECDKNKFDYKSQNQQHLLQGLEAMIDSNHGVISNYQKKWKIDDNIVAEQKKQLKAMSLLYQPDKYVEDALFQIRQQQKEDEEYVKLKQQNNSQDVIYMQIKEHKKEIEKLKFDLETKESEILQKHTMLQIKEKRIQDDERMQKLSEGEMERLRLKIKVLEELLAQPPKVVLSADTSEKDLKIQDLEDQLTFKSEEYSRLFTEYSKYQDEVRIQLDQANHQLGYQIKEIAKNAKEKQALFVKLNKAAAEQPPEQINKQTQTDPMIRTLEHFQEDSSKEDLEAKENAARKQRLEIASIQTMKNGLKKNGGSVLSQQFSQLSGYLPKSQTKLIMEHNSAANSTSVSPPANIQIKKNNLPSLKVTDNQAIVDQPGNTIGSQKRSIDSSMETEILEIRRNIKNDSAHGDIPVVDPKYPGRLLMQAINSNQNETISVMQSGISNDGFDARMQSQTEMEKEIMKMIQSQQDKLDSDADMSISSRNSSAMKSRPPSGLNRSQTFVLSNKEDTKKELVKTDIDLKKSKILSDDEEQDDVDKLKTALKALALSSKQKDSDIDGLMNELKYAFKVRVDDVEAQILLNRKRDQKILAQLSEETVKDIKKNIKNNLKTAVTMVHPLISTRIKEQVKQDVELLQTSYQKLNNINEFAQELKQYCEKGVQVHSNSIMPQASLANLKSRLTSLRPMPSEINLEHLNTGALIEQLFQQVCGRRLIELRGLFYVINFVETKQCQACQYFHFANNQQNSRNRLQPFNRQITIFVFNIYQNILFVFQITLFIFINVCVPSYVILFTNMRFITLWTQMISFARTHISAITLFAADTLRTYFCTVVGPRNAFLNQEEE</sequence>
<evidence type="ECO:0000313" key="4">
    <source>
        <dbReference type="EMBL" id="CAI9953393.1"/>
    </source>
</evidence>
<protein>
    <submittedName>
        <fullName evidence="4">Uncharacterized protein</fullName>
    </submittedName>
</protein>
<dbReference type="EMBL" id="CATOUU010000838">
    <property type="protein sequence ID" value="CAI9953393.1"/>
    <property type="molecule type" value="Genomic_DNA"/>
</dbReference>
<keyword evidence="3" id="KW-0812">Transmembrane</keyword>
<organism evidence="4">
    <name type="scientific">Hexamita inflata</name>
    <dbReference type="NCBI Taxonomy" id="28002"/>
    <lineage>
        <taxon>Eukaryota</taxon>
        <taxon>Metamonada</taxon>
        <taxon>Diplomonadida</taxon>
        <taxon>Hexamitidae</taxon>
        <taxon>Hexamitinae</taxon>
        <taxon>Hexamita</taxon>
    </lineage>
</organism>
<keyword evidence="6" id="KW-1185">Reference proteome</keyword>